<dbReference type="EMBL" id="VIIS01001853">
    <property type="protein sequence ID" value="KAF0291831.1"/>
    <property type="molecule type" value="Genomic_DNA"/>
</dbReference>
<dbReference type="AlphaFoldDB" id="A0A6A4VRH3"/>
<evidence type="ECO:0000256" key="1">
    <source>
        <dbReference type="SAM" id="MobiDB-lite"/>
    </source>
</evidence>
<feature type="region of interest" description="Disordered" evidence="1">
    <location>
        <begin position="1"/>
        <end position="137"/>
    </location>
</feature>
<feature type="compositionally biased region" description="Pro residues" evidence="1">
    <location>
        <begin position="82"/>
        <end position="104"/>
    </location>
</feature>
<proteinExistence type="predicted"/>
<feature type="compositionally biased region" description="Polar residues" evidence="1">
    <location>
        <begin position="51"/>
        <end position="73"/>
    </location>
</feature>
<keyword evidence="3" id="KW-1185">Reference proteome</keyword>
<name>A0A6A4VRH3_AMPAM</name>
<evidence type="ECO:0000313" key="3">
    <source>
        <dbReference type="Proteomes" id="UP000440578"/>
    </source>
</evidence>
<dbReference type="Proteomes" id="UP000440578">
    <property type="component" value="Unassembled WGS sequence"/>
</dbReference>
<dbReference type="OrthoDB" id="6429739at2759"/>
<feature type="compositionally biased region" description="Pro residues" evidence="1">
    <location>
        <begin position="112"/>
        <end position="125"/>
    </location>
</feature>
<comment type="caution">
    <text evidence="2">The sequence shown here is derived from an EMBL/GenBank/DDBJ whole genome shotgun (WGS) entry which is preliminary data.</text>
</comment>
<evidence type="ECO:0000313" key="2">
    <source>
        <dbReference type="EMBL" id="KAF0291831.1"/>
    </source>
</evidence>
<protein>
    <submittedName>
        <fullName evidence="2">Uncharacterized protein</fullName>
    </submittedName>
</protein>
<gene>
    <name evidence="2" type="ORF">FJT64_001085</name>
</gene>
<accession>A0A6A4VRH3</accession>
<reference evidence="2 3" key="1">
    <citation type="submission" date="2019-07" db="EMBL/GenBank/DDBJ databases">
        <title>Draft genome assembly of a fouling barnacle, Amphibalanus amphitrite (Darwin, 1854): The first reference genome for Thecostraca.</title>
        <authorList>
            <person name="Kim W."/>
        </authorList>
    </citation>
    <scope>NUCLEOTIDE SEQUENCE [LARGE SCALE GENOMIC DNA]</scope>
    <source>
        <strain evidence="2">SNU_AA5</strain>
        <tissue evidence="2">Soma without cirri and trophi</tissue>
    </source>
</reference>
<organism evidence="2 3">
    <name type="scientific">Amphibalanus amphitrite</name>
    <name type="common">Striped barnacle</name>
    <name type="synonym">Balanus amphitrite</name>
    <dbReference type="NCBI Taxonomy" id="1232801"/>
    <lineage>
        <taxon>Eukaryota</taxon>
        <taxon>Metazoa</taxon>
        <taxon>Ecdysozoa</taxon>
        <taxon>Arthropoda</taxon>
        <taxon>Crustacea</taxon>
        <taxon>Multicrustacea</taxon>
        <taxon>Cirripedia</taxon>
        <taxon>Thoracica</taxon>
        <taxon>Thoracicalcarea</taxon>
        <taxon>Balanomorpha</taxon>
        <taxon>Balanoidea</taxon>
        <taxon>Balanidae</taxon>
        <taxon>Amphibalaninae</taxon>
        <taxon>Amphibalanus</taxon>
    </lineage>
</organism>
<sequence>MAAPEEEYAVDVSSRLPRRGSRGDQSGDGYYVQLDKGIDSDLEELAAPSAGSDTAHTPSVDSLDTASSDNTEATMRLNEDAVPPPPPTPPPPRVSPPPPRPATPPKQRRGSTPPPPPPPPPPTSPPAALALPPLPVK</sequence>